<organism evidence="2">
    <name type="scientific">Zea mays</name>
    <name type="common">Maize</name>
    <dbReference type="NCBI Taxonomy" id="4577"/>
    <lineage>
        <taxon>Eukaryota</taxon>
        <taxon>Viridiplantae</taxon>
        <taxon>Streptophyta</taxon>
        <taxon>Embryophyta</taxon>
        <taxon>Tracheophyta</taxon>
        <taxon>Spermatophyta</taxon>
        <taxon>Magnoliopsida</taxon>
        <taxon>Liliopsida</taxon>
        <taxon>Poales</taxon>
        <taxon>Poaceae</taxon>
        <taxon>PACMAD clade</taxon>
        <taxon>Panicoideae</taxon>
        <taxon>Andropogonodae</taxon>
        <taxon>Andropogoneae</taxon>
        <taxon>Tripsacinae</taxon>
        <taxon>Zea</taxon>
    </lineage>
</organism>
<reference evidence="3" key="4">
    <citation type="submission" date="2021-05" db="UniProtKB">
        <authorList>
            <consortium name="EnsemblPlants"/>
        </authorList>
    </citation>
    <scope>IDENTIFICATION</scope>
    <source>
        <strain evidence="3">cv. B73</strain>
    </source>
</reference>
<feature type="compositionally biased region" description="Basic and acidic residues" evidence="1">
    <location>
        <begin position="209"/>
        <end position="241"/>
    </location>
</feature>
<reference evidence="3" key="3">
    <citation type="submission" date="2019-07" db="EMBL/GenBank/DDBJ databases">
        <authorList>
            <person name="Seetharam A."/>
            <person name="Woodhouse M."/>
            <person name="Cannon E."/>
        </authorList>
    </citation>
    <scope>NUCLEOTIDE SEQUENCE [LARGE SCALE GENOMIC DNA]</scope>
    <source>
        <strain evidence="3">cv. B73</strain>
    </source>
</reference>
<evidence type="ECO:0007829" key="5">
    <source>
        <dbReference type="PeptideAtlas" id="K7TZM0"/>
    </source>
</evidence>
<sequence>MEAATAMDFHTLSRRELQALCKRNGVRANMTNAAMAEALQGLTSVDGVDEIGTTLCLPTATPGRSAMKSAAKMVAVEEQQHGSPLPRGRRVSVKSPEAIRMEVGGEDEMKENVKTPGVVLRSTRRGIRATPAPLPTPVPASSARATARRTAVRRTGEVAPTPATRRRAASRKAAGAVEVDRPAEDVSEDKTSKMTRALDQEAEVVAVASKEEKGQQDEPRAALSDVKCDDPKGEEKVQQEEPKAVVLDVKCDGPEQEEVVQFLEGDNKVEEVEEGEEVDSSDATTGSAAVLGKSCNDPKVEEVVVVMEEQFTEPHEGIVKEQEPISVERSASVEVMDDSPILGVIEKKQDASVEDCEDLAEFSPAREMTDEAIPVTEDKEVAISEESVTEDNEVAISEEAVTEDKEVAISEEAVTEDKEVAISEEAVTEDKEVAINEEAVTEDKEVAISEEAIEEDGFANTVETDPTPKEILLTEGEIILIEGKEGAANEMPQAGETSEEDEEDYLAELKEGAADQVLQAELADNETSKEDEDDLSEKREGTAAKMLQGELTDDETSEEDDLDEDEEWVSDDDENTEEDYLAELKEGVADQVLQAELANNETGEEDEDALSEEREGTAAKMLQGEPTDDETSEEDDLDEDEGWASDDDENTEEIGSTDETDEDPDETNEESYTSDAVQMMQGSGIAEDANEDASTEDDDFSGDLPPEFENIMIFSGAETESDIAPPVLEENKDAVVSATKTAKSLDDSALKTGQEEEGPEEVDNVVKSLDEEVESKEMQKQQPQDYNSMSLRKLKATHKKYLIAAKEEVTEGKRLPLEEVDENACIDH</sequence>
<reference evidence="4" key="1">
    <citation type="journal article" date="2009" name="Science">
        <title>The B73 maize genome: complexity, diversity, and dynamics.</title>
        <authorList>
            <person name="Schnable P.S."/>
            <person name="Ware D."/>
            <person name="Fulton R.S."/>
            <person name="Stein J.C."/>
            <person name="Wei F."/>
            <person name="Pasternak S."/>
            <person name="Liang C."/>
            <person name="Zhang J."/>
            <person name="Fulton L."/>
            <person name="Graves T.A."/>
            <person name="Minx P."/>
            <person name="Reily A.D."/>
            <person name="Courtney L."/>
            <person name="Kruchowski S.S."/>
            <person name="Tomlinson C."/>
            <person name="Strong C."/>
            <person name="Delehaunty K."/>
            <person name="Fronick C."/>
            <person name="Courtney B."/>
            <person name="Rock S.M."/>
            <person name="Belter E."/>
            <person name="Du F."/>
            <person name="Kim K."/>
            <person name="Abbott R.M."/>
            <person name="Cotton M."/>
            <person name="Levy A."/>
            <person name="Marchetto P."/>
            <person name="Ochoa K."/>
            <person name="Jackson S.M."/>
            <person name="Gillam B."/>
            <person name="Chen W."/>
            <person name="Yan L."/>
            <person name="Higginbotham J."/>
            <person name="Cardenas M."/>
            <person name="Waligorski J."/>
            <person name="Applebaum E."/>
            <person name="Phelps L."/>
            <person name="Falcone J."/>
            <person name="Kanchi K."/>
            <person name="Thane T."/>
            <person name="Scimone A."/>
            <person name="Thane N."/>
            <person name="Henke J."/>
            <person name="Wang T."/>
            <person name="Ruppert J."/>
            <person name="Shah N."/>
            <person name="Rotter K."/>
            <person name="Hodges J."/>
            <person name="Ingenthron E."/>
            <person name="Cordes M."/>
            <person name="Kohlberg S."/>
            <person name="Sgro J."/>
            <person name="Delgado B."/>
            <person name="Mead K."/>
            <person name="Chinwalla A."/>
            <person name="Leonard S."/>
            <person name="Crouse K."/>
            <person name="Collura K."/>
            <person name="Kudrna D."/>
            <person name="Currie J."/>
            <person name="He R."/>
            <person name="Angelova A."/>
            <person name="Rajasekar S."/>
            <person name="Mueller T."/>
            <person name="Lomeli R."/>
            <person name="Scara G."/>
            <person name="Ko A."/>
            <person name="Delaney K."/>
            <person name="Wissotski M."/>
            <person name="Lopez G."/>
            <person name="Campos D."/>
            <person name="Braidotti M."/>
            <person name="Ashley E."/>
            <person name="Golser W."/>
            <person name="Kim H."/>
            <person name="Lee S."/>
            <person name="Lin J."/>
            <person name="Dujmic Z."/>
            <person name="Kim W."/>
            <person name="Talag J."/>
            <person name="Zuccolo A."/>
            <person name="Fan C."/>
            <person name="Sebastian A."/>
            <person name="Kramer M."/>
            <person name="Spiegel L."/>
            <person name="Nascimento L."/>
            <person name="Zutavern T."/>
            <person name="Miller B."/>
            <person name="Ambroise C."/>
            <person name="Muller S."/>
            <person name="Spooner W."/>
            <person name="Narechania A."/>
            <person name="Ren L."/>
            <person name="Wei S."/>
            <person name="Kumari S."/>
            <person name="Faga B."/>
            <person name="Levy M.J."/>
            <person name="McMahan L."/>
            <person name="Van Buren P."/>
            <person name="Vaughn M.W."/>
            <person name="Ying K."/>
            <person name="Yeh C.-T."/>
            <person name="Emrich S.J."/>
            <person name="Jia Y."/>
            <person name="Kalyanaraman A."/>
            <person name="Hsia A.-P."/>
            <person name="Barbazuk W.B."/>
            <person name="Baucom R.S."/>
            <person name="Brutnell T.P."/>
            <person name="Carpita N.C."/>
            <person name="Chaparro C."/>
            <person name="Chia J.-M."/>
            <person name="Deragon J.-M."/>
            <person name="Estill J.C."/>
            <person name="Fu Y."/>
            <person name="Jeddeloh J.A."/>
            <person name="Han Y."/>
            <person name="Lee H."/>
            <person name="Li P."/>
            <person name="Lisch D.R."/>
            <person name="Liu S."/>
            <person name="Liu Z."/>
            <person name="Nagel D.H."/>
            <person name="McCann M.C."/>
            <person name="SanMiguel P."/>
            <person name="Myers A.M."/>
            <person name="Nettleton D."/>
            <person name="Nguyen J."/>
            <person name="Penning B.W."/>
            <person name="Ponnala L."/>
            <person name="Schneider K.L."/>
            <person name="Schwartz D.C."/>
            <person name="Sharma A."/>
            <person name="Soderlund C."/>
            <person name="Springer N.M."/>
            <person name="Sun Q."/>
            <person name="Wang H."/>
            <person name="Waterman M."/>
            <person name="Westerman R."/>
            <person name="Wolfgruber T.K."/>
            <person name="Yang L."/>
            <person name="Yu Y."/>
            <person name="Zhang L."/>
            <person name="Zhou S."/>
            <person name="Zhu Q."/>
            <person name="Bennetzen J.L."/>
            <person name="Dawe R.K."/>
            <person name="Jiang J."/>
            <person name="Jiang N."/>
            <person name="Presting G.G."/>
            <person name="Wessler S.R."/>
            <person name="Aluru S."/>
            <person name="Martienssen R.A."/>
            <person name="Clifton S.W."/>
            <person name="McCombie W.R."/>
            <person name="Wing R.A."/>
            <person name="Wilson R.K."/>
        </authorList>
    </citation>
    <scope>NUCLEOTIDE SEQUENCE [LARGE SCALE GENOMIC DNA]</scope>
    <source>
        <strain evidence="4">cv. B73</strain>
    </source>
</reference>
<evidence type="ECO:0000256" key="1">
    <source>
        <dbReference type="SAM" id="MobiDB-lite"/>
    </source>
</evidence>
<gene>
    <name evidence="3" type="primary">LOC103653953</name>
    <name evidence="2" type="ORF">ZEAMMB73_Zm00001d051544</name>
</gene>
<evidence type="ECO:0000313" key="2">
    <source>
        <dbReference type="EMBL" id="AQK54521.1"/>
    </source>
</evidence>
<dbReference type="AlphaFoldDB" id="K7TZM0"/>
<dbReference type="ExpressionAtlas" id="K7TZM0">
    <property type="expression patterns" value="baseline and differential"/>
</dbReference>
<evidence type="ECO:0000313" key="3">
    <source>
        <dbReference type="EnsemblPlants" id="Zm00001eb188050_P004"/>
    </source>
</evidence>
<dbReference type="HOGENOM" id="CLU_400312_0_0_1"/>
<dbReference type="KEGG" id="zma:103653953"/>
<feature type="compositionally biased region" description="Acidic residues" evidence="1">
    <location>
        <begin position="688"/>
        <end position="701"/>
    </location>
</feature>
<keyword evidence="4" id="KW-1185">Reference proteome</keyword>
<protein>
    <submittedName>
        <fullName evidence="2 3">Uncharacterized protein</fullName>
    </submittedName>
</protein>
<reference evidence="2" key="2">
    <citation type="submission" date="2015-12" db="EMBL/GenBank/DDBJ databases">
        <title>Update maize B73 reference genome by single molecule sequencing technologies.</title>
        <authorList>
            <consortium name="Maize Genome Sequencing Project"/>
            <person name="Ware D."/>
        </authorList>
    </citation>
    <scope>NUCLEOTIDE SEQUENCE</scope>
    <source>
        <tissue evidence="2">Seedling</tissue>
    </source>
</reference>
<name>K7TZM0_MAIZE</name>
<dbReference type="Gramene" id="Zm00001eb188050_T004">
    <property type="protein sequence ID" value="Zm00001eb188050_P004"/>
    <property type="gene ID" value="Zm00001eb188050"/>
</dbReference>
<dbReference type="eggNOG" id="ENOG502S8M7">
    <property type="taxonomic scope" value="Eukaryota"/>
</dbReference>
<dbReference type="PANTHER" id="PTHR33621">
    <property type="entry name" value="ASPARTIC/GLUTAMIC ACID-RICH PROTEIN"/>
    <property type="match status" value="1"/>
</dbReference>
<evidence type="ECO:0000313" key="4">
    <source>
        <dbReference type="Proteomes" id="UP000007305"/>
    </source>
</evidence>
<proteinExistence type="evidence at protein level"/>
<feature type="compositionally biased region" description="Acidic residues" evidence="1">
    <location>
        <begin position="271"/>
        <end position="280"/>
    </location>
</feature>
<dbReference type="GeneID" id="103653953"/>
<dbReference type="PANTHER" id="PTHR33621:SF2">
    <property type="entry name" value="RIBOSOMAL L1 DOMAIN-CONTAINING PROTEIN"/>
    <property type="match status" value="1"/>
</dbReference>
<dbReference type="OMA" id="ITGEMND"/>
<feature type="compositionally biased region" description="Basic and acidic residues" evidence="1">
    <location>
        <begin position="178"/>
        <end position="191"/>
    </location>
</feature>
<dbReference type="RefSeq" id="XP_008678992.1">
    <property type="nucleotide sequence ID" value="XM_008680770.3"/>
</dbReference>
<feature type="compositionally biased region" description="Acidic residues" evidence="1">
    <location>
        <begin position="551"/>
        <end position="581"/>
    </location>
</feature>
<feature type="compositionally biased region" description="Acidic residues" evidence="1">
    <location>
        <begin position="626"/>
        <end position="669"/>
    </location>
</feature>
<dbReference type="EMBL" id="CM000780">
    <property type="protein sequence ID" value="AQK54521.1"/>
    <property type="molecule type" value="Genomic_DNA"/>
</dbReference>
<dbReference type="OrthoDB" id="1916794at2759"/>
<dbReference type="PaxDb" id="4577-GRMZM2G421513_P01"/>
<accession>K7TZM0</accession>
<feature type="region of interest" description="Disordered" evidence="1">
    <location>
        <begin position="128"/>
        <end position="191"/>
    </location>
</feature>
<feature type="compositionally biased region" description="Acidic residues" evidence="1">
    <location>
        <begin position="497"/>
        <end position="506"/>
    </location>
</feature>
<feature type="region of interest" description="Disordered" evidence="1">
    <location>
        <begin position="265"/>
        <end position="293"/>
    </location>
</feature>
<feature type="region of interest" description="Disordered" evidence="1">
    <location>
        <begin position="482"/>
        <end position="709"/>
    </location>
</feature>
<feature type="region of interest" description="Disordered" evidence="1">
    <location>
        <begin position="739"/>
        <end position="763"/>
    </location>
</feature>
<keyword evidence="5" id="KW-1267">Proteomics identification</keyword>
<feature type="region of interest" description="Disordered" evidence="1">
    <location>
        <begin position="208"/>
        <end position="241"/>
    </location>
</feature>
<dbReference type="EnsemblPlants" id="Zm00001eb188050_T004">
    <property type="protein sequence ID" value="Zm00001eb188050_P004"/>
    <property type="gene ID" value="Zm00001eb188050"/>
</dbReference>
<dbReference type="Proteomes" id="UP000007305">
    <property type="component" value="Chromosome 4"/>
</dbReference>